<dbReference type="Proteomes" id="UP000018936">
    <property type="component" value="Unassembled WGS sequence"/>
</dbReference>
<dbReference type="Gene3D" id="1.20.5.110">
    <property type="match status" value="1"/>
</dbReference>
<keyword evidence="4" id="KW-0653">Protein transport</keyword>
<name>V8N8S6_OPHHA</name>
<dbReference type="PROSITE" id="PS50892">
    <property type="entry name" value="V_SNARE"/>
    <property type="match status" value="1"/>
</dbReference>
<gene>
    <name evidence="9" type="ORF">L345_16318</name>
</gene>
<evidence type="ECO:0000256" key="2">
    <source>
        <dbReference type="ARBA" id="ARBA00022448"/>
    </source>
</evidence>
<dbReference type="GO" id="GO:0005737">
    <property type="term" value="C:cytoplasm"/>
    <property type="evidence" value="ECO:0007669"/>
    <property type="project" value="UniProtKB-ARBA"/>
</dbReference>
<dbReference type="PANTHER" id="PTHR45837">
    <property type="entry name" value="VESICLE-TRAFFICKING PROTEIN SEC22B"/>
    <property type="match status" value="1"/>
</dbReference>
<evidence type="ECO:0000259" key="8">
    <source>
        <dbReference type="PROSITE" id="PS50892"/>
    </source>
</evidence>
<dbReference type="Pfam" id="PF00957">
    <property type="entry name" value="Synaptobrevin"/>
    <property type="match status" value="1"/>
</dbReference>
<keyword evidence="10" id="KW-1185">Reference proteome</keyword>
<comment type="similarity">
    <text evidence="1">Belongs to the synaptobrevin family.</text>
</comment>
<evidence type="ECO:0000256" key="5">
    <source>
        <dbReference type="ARBA" id="ARBA00046280"/>
    </source>
</evidence>
<dbReference type="InterPro" id="IPR042855">
    <property type="entry name" value="V_SNARE_CC"/>
</dbReference>
<accession>V8N8S6</accession>
<comment type="subcellular location">
    <subcellularLocation>
        <location evidence="5">Endomembrane system</location>
        <topology evidence="5">Single-pass type IV membrane protein</topology>
    </subcellularLocation>
</comment>
<dbReference type="FunFam" id="1.20.5.110:FF:000019">
    <property type="entry name" value="Vesicle-trafficking protein SEC22b"/>
    <property type="match status" value="1"/>
</dbReference>
<feature type="non-terminal residue" evidence="9">
    <location>
        <position position="1"/>
    </location>
</feature>
<evidence type="ECO:0000256" key="7">
    <source>
        <dbReference type="SAM" id="Phobius"/>
    </source>
</evidence>
<protein>
    <recommendedName>
        <fullName evidence="8">V-SNARE coiled-coil homology domain-containing protein</fullName>
    </recommendedName>
</protein>
<dbReference type="GO" id="GO:0005484">
    <property type="term" value="F:SNAP receptor activity"/>
    <property type="evidence" value="ECO:0007669"/>
    <property type="project" value="InterPro"/>
</dbReference>
<dbReference type="PRINTS" id="PR00219">
    <property type="entry name" value="SYNAPTOBREVN"/>
</dbReference>
<keyword evidence="7" id="KW-0812">Transmembrane</keyword>
<dbReference type="OrthoDB" id="1719357at2759"/>
<keyword evidence="7" id="KW-0472">Membrane</keyword>
<dbReference type="SUPFAM" id="SSF58038">
    <property type="entry name" value="SNARE fusion complex"/>
    <property type="match status" value="1"/>
</dbReference>
<dbReference type="AlphaFoldDB" id="V8N8S6"/>
<dbReference type="GO" id="GO:0006890">
    <property type="term" value="P:retrograde vesicle-mediated transport, Golgi to endoplasmic reticulum"/>
    <property type="evidence" value="ECO:0007669"/>
    <property type="project" value="InterPro"/>
</dbReference>
<organism evidence="9 10">
    <name type="scientific">Ophiophagus hannah</name>
    <name type="common">King cobra</name>
    <name type="synonym">Naja hannah</name>
    <dbReference type="NCBI Taxonomy" id="8665"/>
    <lineage>
        <taxon>Eukaryota</taxon>
        <taxon>Metazoa</taxon>
        <taxon>Chordata</taxon>
        <taxon>Craniata</taxon>
        <taxon>Vertebrata</taxon>
        <taxon>Euteleostomi</taxon>
        <taxon>Lepidosauria</taxon>
        <taxon>Squamata</taxon>
        <taxon>Bifurcata</taxon>
        <taxon>Unidentata</taxon>
        <taxon>Episquamata</taxon>
        <taxon>Toxicofera</taxon>
        <taxon>Serpentes</taxon>
        <taxon>Colubroidea</taxon>
        <taxon>Elapidae</taxon>
        <taxon>Elapinae</taxon>
        <taxon>Ophiophagus</taxon>
    </lineage>
</organism>
<evidence type="ECO:0000256" key="6">
    <source>
        <dbReference type="PROSITE-ProRule" id="PRU00290"/>
    </source>
</evidence>
<dbReference type="EMBL" id="AZIM01007437">
    <property type="protein sequence ID" value="ETE57962.1"/>
    <property type="molecule type" value="Genomic_DNA"/>
</dbReference>
<dbReference type="InterPro" id="IPR001388">
    <property type="entry name" value="Synaptobrevin-like"/>
</dbReference>
<keyword evidence="6" id="KW-0175">Coiled coil</keyword>
<dbReference type="GO" id="GO:0016020">
    <property type="term" value="C:membrane"/>
    <property type="evidence" value="ECO:0007669"/>
    <property type="project" value="InterPro"/>
</dbReference>
<dbReference type="InterPro" id="IPR044565">
    <property type="entry name" value="Sec22"/>
</dbReference>
<evidence type="ECO:0000313" key="9">
    <source>
        <dbReference type="EMBL" id="ETE57962.1"/>
    </source>
</evidence>
<evidence type="ECO:0000256" key="3">
    <source>
        <dbReference type="ARBA" id="ARBA00022892"/>
    </source>
</evidence>
<evidence type="ECO:0000256" key="1">
    <source>
        <dbReference type="ARBA" id="ARBA00008025"/>
    </source>
</evidence>
<keyword evidence="3" id="KW-0931">ER-Golgi transport</keyword>
<keyword evidence="2" id="KW-0813">Transport</keyword>
<dbReference type="GO" id="GO:0006888">
    <property type="term" value="P:endoplasmic reticulum to Golgi vesicle-mediated transport"/>
    <property type="evidence" value="ECO:0007669"/>
    <property type="project" value="InterPro"/>
</dbReference>
<keyword evidence="7" id="KW-1133">Transmembrane helix</keyword>
<dbReference type="GO" id="GO:0015031">
    <property type="term" value="P:protein transport"/>
    <property type="evidence" value="ECO:0007669"/>
    <property type="project" value="UniProtKB-KW"/>
</dbReference>
<evidence type="ECO:0000313" key="10">
    <source>
        <dbReference type="Proteomes" id="UP000018936"/>
    </source>
</evidence>
<proteinExistence type="inferred from homology"/>
<reference evidence="9 10" key="1">
    <citation type="journal article" date="2013" name="Proc. Natl. Acad. Sci. U.S.A.">
        <title>The king cobra genome reveals dynamic gene evolution and adaptation in the snake venom system.</title>
        <authorList>
            <person name="Vonk F.J."/>
            <person name="Casewell N.R."/>
            <person name="Henkel C.V."/>
            <person name="Heimberg A.M."/>
            <person name="Jansen H.J."/>
            <person name="McCleary R.J."/>
            <person name="Kerkkamp H.M."/>
            <person name="Vos R.A."/>
            <person name="Guerreiro I."/>
            <person name="Calvete J.J."/>
            <person name="Wuster W."/>
            <person name="Woods A.E."/>
            <person name="Logan J.M."/>
            <person name="Harrison R.A."/>
            <person name="Castoe T.A."/>
            <person name="de Koning A.P."/>
            <person name="Pollock D.D."/>
            <person name="Yandell M."/>
            <person name="Calderon D."/>
            <person name="Renjifo C."/>
            <person name="Currier R.B."/>
            <person name="Salgado D."/>
            <person name="Pla D."/>
            <person name="Sanz L."/>
            <person name="Hyder A.S."/>
            <person name="Ribeiro J.M."/>
            <person name="Arntzen J.W."/>
            <person name="van den Thillart G.E."/>
            <person name="Boetzer M."/>
            <person name="Pirovano W."/>
            <person name="Dirks R.P."/>
            <person name="Spaink H.P."/>
            <person name="Duboule D."/>
            <person name="McGlinn E."/>
            <person name="Kini R.M."/>
            <person name="Richardson M.K."/>
        </authorList>
    </citation>
    <scope>NUCLEOTIDE SEQUENCE</scope>
    <source>
        <tissue evidence="9">Blood</tissue>
    </source>
</reference>
<dbReference type="GO" id="GO:0012505">
    <property type="term" value="C:endomembrane system"/>
    <property type="evidence" value="ECO:0007669"/>
    <property type="project" value="UniProtKB-SubCell"/>
</dbReference>
<evidence type="ECO:0000256" key="4">
    <source>
        <dbReference type="ARBA" id="ARBA00022927"/>
    </source>
</evidence>
<comment type="caution">
    <text evidence="9">The sequence shown here is derived from an EMBL/GenBank/DDBJ whole genome shotgun (WGS) entry which is preliminary data.</text>
</comment>
<sequence length="100" mass="11549">IYIQKLKKSYLDTWSKRHLSSINTELQDVQKIMVTNIEEVLQRGETLSALDSKASNLSSLSKKYRHDAKLLNSRSAYAKAAATGLIFMVLLLYVRFWWLV</sequence>
<feature type="domain" description="V-SNARE coiled-coil homology" evidence="8">
    <location>
        <begin position="18"/>
        <end position="78"/>
    </location>
</feature>
<feature type="transmembrane region" description="Helical" evidence="7">
    <location>
        <begin position="76"/>
        <end position="98"/>
    </location>
</feature>
<dbReference type="CDD" id="cd15866">
    <property type="entry name" value="R-SNARE_SEC22"/>
    <property type="match status" value="1"/>
</dbReference>